<comment type="caution">
    <text evidence="1">The sequence shown here is derived from an EMBL/GenBank/DDBJ whole genome shotgun (WGS) entry which is preliminary data.</text>
</comment>
<proteinExistence type="predicted"/>
<name>A0A7J6Q524_PEROL</name>
<gene>
    <name evidence="1" type="ORF">FOZ62_019474</name>
</gene>
<feature type="non-terminal residue" evidence="1">
    <location>
        <position position="1"/>
    </location>
</feature>
<dbReference type="Pfam" id="PF09742">
    <property type="entry name" value="Dymeclin"/>
    <property type="match status" value="1"/>
</dbReference>
<evidence type="ECO:0000313" key="1">
    <source>
        <dbReference type="EMBL" id="KAF4703312.1"/>
    </source>
</evidence>
<organism evidence="1 2">
    <name type="scientific">Perkinsus olseni</name>
    <name type="common">Perkinsus atlanticus</name>
    <dbReference type="NCBI Taxonomy" id="32597"/>
    <lineage>
        <taxon>Eukaryota</taxon>
        <taxon>Sar</taxon>
        <taxon>Alveolata</taxon>
        <taxon>Perkinsozoa</taxon>
        <taxon>Perkinsea</taxon>
        <taxon>Perkinsida</taxon>
        <taxon>Perkinsidae</taxon>
        <taxon>Perkinsus</taxon>
    </lineage>
</organism>
<sequence length="318" mass="34566">DTQEQLGDKEMDVGNREPATAAGVNASSILVLVLIRASHWNFAQSKTPIGRDDFLTIAIAATLQNMAKGRGLRHLHWYACQRLLHFTKLIASSSSSSGGGGAAAAADSVSNTSAVVRTPNELLLQSLICLIITSLSPNNIPTNTPLVYALLRDFPLPTSPSHHQHPQQLVHCEECLLSMYHKLQAIVDMKDDDDWLDDASLDEVAKYISQCIIQSGAADTGKDALGFMQATKEMPACINRSFQYHENDNDNNDYDTYFGDMVWWTVECSMTSSGQYASTAAAAAAGSRAYQLRYICWPVKDFSTPSTTSSSSSSSSTL</sequence>
<evidence type="ECO:0008006" key="3">
    <source>
        <dbReference type="Google" id="ProtNLM"/>
    </source>
</evidence>
<protein>
    <recommendedName>
        <fullName evidence="3">Dymeclin</fullName>
    </recommendedName>
</protein>
<accession>A0A7J6Q524</accession>
<evidence type="ECO:0000313" key="2">
    <source>
        <dbReference type="Proteomes" id="UP000574390"/>
    </source>
</evidence>
<reference evidence="1 2" key="1">
    <citation type="submission" date="2020-04" db="EMBL/GenBank/DDBJ databases">
        <title>Perkinsus olseni comparative genomics.</title>
        <authorList>
            <person name="Bogema D.R."/>
        </authorList>
    </citation>
    <scope>NUCLEOTIDE SEQUENCE [LARGE SCALE GENOMIC DNA]</scope>
    <source>
        <strain evidence="1">ATCC PRA-205</strain>
    </source>
</reference>
<dbReference type="EMBL" id="JABANM010032214">
    <property type="protein sequence ID" value="KAF4703312.1"/>
    <property type="molecule type" value="Genomic_DNA"/>
</dbReference>
<dbReference type="AlphaFoldDB" id="A0A7J6Q524"/>
<dbReference type="Proteomes" id="UP000574390">
    <property type="component" value="Unassembled WGS sequence"/>
</dbReference>